<accession>A0AAE8MS26</accession>
<gene>
    <name evidence="4" type="ORF">DNG_02244</name>
</gene>
<proteinExistence type="predicted"/>
<protein>
    <submittedName>
        <fullName evidence="4">Uncharacterized protein</fullName>
    </submittedName>
</protein>
<feature type="repeat" description="ANK" evidence="3">
    <location>
        <begin position="453"/>
        <end position="485"/>
    </location>
</feature>
<organism evidence="4 5">
    <name type="scientific">Cephalotrichum gorgonifer</name>
    <dbReference type="NCBI Taxonomy" id="2041049"/>
    <lineage>
        <taxon>Eukaryota</taxon>
        <taxon>Fungi</taxon>
        <taxon>Dikarya</taxon>
        <taxon>Ascomycota</taxon>
        <taxon>Pezizomycotina</taxon>
        <taxon>Sordariomycetes</taxon>
        <taxon>Hypocreomycetidae</taxon>
        <taxon>Microascales</taxon>
        <taxon>Microascaceae</taxon>
        <taxon>Cephalotrichum</taxon>
    </lineage>
</organism>
<feature type="repeat" description="ANK" evidence="3">
    <location>
        <begin position="104"/>
        <end position="133"/>
    </location>
</feature>
<feature type="repeat" description="ANK" evidence="3">
    <location>
        <begin position="149"/>
        <end position="181"/>
    </location>
</feature>
<keyword evidence="2 3" id="KW-0040">ANK repeat</keyword>
<dbReference type="InterPro" id="IPR002110">
    <property type="entry name" value="Ankyrin_rpt"/>
</dbReference>
<evidence type="ECO:0000256" key="3">
    <source>
        <dbReference type="PROSITE-ProRule" id="PRU00023"/>
    </source>
</evidence>
<name>A0AAE8MS26_9PEZI</name>
<dbReference type="PROSITE" id="PS50088">
    <property type="entry name" value="ANK_REPEAT"/>
    <property type="match status" value="3"/>
</dbReference>
<evidence type="ECO:0000256" key="1">
    <source>
        <dbReference type="ARBA" id="ARBA00022737"/>
    </source>
</evidence>
<dbReference type="Proteomes" id="UP001187682">
    <property type="component" value="Unassembled WGS sequence"/>
</dbReference>
<dbReference type="Pfam" id="PF12796">
    <property type="entry name" value="Ank_2"/>
    <property type="match status" value="2"/>
</dbReference>
<evidence type="ECO:0000256" key="2">
    <source>
        <dbReference type="ARBA" id="ARBA00023043"/>
    </source>
</evidence>
<dbReference type="InterPro" id="IPR051165">
    <property type="entry name" value="Multifunctional_ANK_Repeat"/>
</dbReference>
<comment type="caution">
    <text evidence="4">The sequence shown here is derived from an EMBL/GenBank/DDBJ whole genome shotgun (WGS) entry which is preliminary data.</text>
</comment>
<sequence length="525" mass="58907">MYRLPPEILVEIVSHLEVQGEHDCTRGCPYISQLKHLAATSRTLAQIATPVLYRHDATHAGRATFHGARLGSVYMIARSLSFGADLDRKALFRLPGYKKTAVGSALHVAVNEGHLAVVKYLVENGAQLDLGGMDVCACEHGDHPYWPAPPWTPLHLALCRNRIDIAEYLVSKGAHFILSREHRLGSDSDGMQFMRGNVLAHRASPGVHILQEVARRRSLRMLQFLLTHPSGGDLVFDEYPLGSTTPLHYIARVTDDEVDLEIMRTLLDRGARLSPEGYQDLRHGGGPLPFDRPFIDWVDGYEKAKRGKGKYVCGRHPFQQLLAFLEYLSEDGRTYLNPMRVRVLELWMDRGPSRMDCGWSLLYQAFGVVAEAEEPGPEVIRRWVLRSIRNPKMEPIGPMTVADVMEFIPSLGFSEEALWPLEELLTEAARAGLARECAWLLKHGAEVDARDRDGSTALHLAATGGFVDVVEVLMDGNADVGARDTMGETARERAERYRREDVVEVLRGYRRERVERRAVISCCWG</sequence>
<dbReference type="Gene3D" id="1.25.40.20">
    <property type="entry name" value="Ankyrin repeat-containing domain"/>
    <property type="match status" value="2"/>
</dbReference>
<evidence type="ECO:0000313" key="5">
    <source>
        <dbReference type="Proteomes" id="UP001187682"/>
    </source>
</evidence>
<keyword evidence="1" id="KW-0677">Repeat</keyword>
<keyword evidence="5" id="KW-1185">Reference proteome</keyword>
<dbReference type="PANTHER" id="PTHR24123:SF33">
    <property type="entry name" value="PROTEIN HOS4"/>
    <property type="match status" value="1"/>
</dbReference>
<dbReference type="PROSITE" id="PS50297">
    <property type="entry name" value="ANK_REP_REGION"/>
    <property type="match status" value="3"/>
</dbReference>
<reference evidence="4" key="1">
    <citation type="submission" date="2018-03" db="EMBL/GenBank/DDBJ databases">
        <authorList>
            <person name="Guldener U."/>
        </authorList>
    </citation>
    <scope>NUCLEOTIDE SEQUENCE</scope>
</reference>
<dbReference type="SMART" id="SM00248">
    <property type="entry name" value="ANK"/>
    <property type="match status" value="6"/>
</dbReference>
<dbReference type="InterPro" id="IPR036770">
    <property type="entry name" value="Ankyrin_rpt-contain_sf"/>
</dbReference>
<dbReference type="SUPFAM" id="SSF48403">
    <property type="entry name" value="Ankyrin repeat"/>
    <property type="match status" value="1"/>
</dbReference>
<dbReference type="PANTHER" id="PTHR24123">
    <property type="entry name" value="ANKYRIN REPEAT-CONTAINING"/>
    <property type="match status" value="1"/>
</dbReference>
<dbReference type="AlphaFoldDB" id="A0AAE8MS26"/>
<dbReference type="EMBL" id="ONZQ02000002">
    <property type="protein sequence ID" value="SPN99207.1"/>
    <property type="molecule type" value="Genomic_DNA"/>
</dbReference>
<evidence type="ECO:0000313" key="4">
    <source>
        <dbReference type="EMBL" id="SPN99207.1"/>
    </source>
</evidence>